<name>A0A6P1SXW8_9RHOB</name>
<gene>
    <name evidence="2" type="ORF">GO499_10165</name>
</gene>
<sequence>MQVQFAQTRDTTIVHIEGPMNLLAAGHLYERLLFALPRGSDNFIVDLAAVPSATRAGLRGIIVAAKLMQRRRGQMLISGANANVTALLRGCGIDNLLKFEPTLDAAAARLCEEASHRHVLLRLSDDRSQGARPQINQPLAAIG</sequence>
<organism evidence="2 3">
    <name type="scientific">Algicella marina</name>
    <dbReference type="NCBI Taxonomy" id="2683284"/>
    <lineage>
        <taxon>Bacteria</taxon>
        <taxon>Pseudomonadati</taxon>
        <taxon>Pseudomonadota</taxon>
        <taxon>Alphaproteobacteria</taxon>
        <taxon>Rhodobacterales</taxon>
        <taxon>Paracoccaceae</taxon>
        <taxon>Algicella</taxon>
    </lineage>
</organism>
<dbReference type="Gene3D" id="3.30.750.24">
    <property type="entry name" value="STAS domain"/>
    <property type="match status" value="1"/>
</dbReference>
<dbReference type="SUPFAM" id="SSF52091">
    <property type="entry name" value="SpoIIaa-like"/>
    <property type="match status" value="1"/>
</dbReference>
<dbReference type="InterPro" id="IPR002645">
    <property type="entry name" value="STAS_dom"/>
</dbReference>
<dbReference type="AlphaFoldDB" id="A0A6P1SXW8"/>
<dbReference type="PROSITE" id="PS50801">
    <property type="entry name" value="STAS"/>
    <property type="match status" value="1"/>
</dbReference>
<proteinExistence type="predicted"/>
<dbReference type="InterPro" id="IPR036513">
    <property type="entry name" value="STAS_dom_sf"/>
</dbReference>
<keyword evidence="3" id="KW-1185">Reference proteome</keyword>
<dbReference type="EMBL" id="CP046620">
    <property type="protein sequence ID" value="QHQ35524.1"/>
    <property type="molecule type" value="Genomic_DNA"/>
</dbReference>
<protein>
    <submittedName>
        <fullName evidence="2">STAS domain-containing protein</fullName>
    </submittedName>
</protein>
<dbReference type="RefSeq" id="WP_161862084.1">
    <property type="nucleotide sequence ID" value="NZ_CP046620.1"/>
</dbReference>
<reference evidence="2 3" key="1">
    <citation type="submission" date="2019-12" db="EMBL/GenBank/DDBJ databases">
        <title>Complete genome sequence of Algicella marina strain 9Alg 56(T) isolated from the red alga Tichocarpus crinitus.</title>
        <authorList>
            <person name="Kim S.-G."/>
            <person name="Nedashkovskaya O.I."/>
        </authorList>
    </citation>
    <scope>NUCLEOTIDE SEQUENCE [LARGE SCALE GENOMIC DNA]</scope>
    <source>
        <strain evidence="2 3">9Alg 56</strain>
    </source>
</reference>
<dbReference type="CDD" id="cd07043">
    <property type="entry name" value="STAS_anti-anti-sigma_factors"/>
    <property type="match status" value="1"/>
</dbReference>
<dbReference type="GO" id="GO:0043856">
    <property type="term" value="F:anti-sigma factor antagonist activity"/>
    <property type="evidence" value="ECO:0007669"/>
    <property type="project" value="TreeGrafter"/>
</dbReference>
<feature type="domain" description="STAS" evidence="1">
    <location>
        <begin position="1"/>
        <end position="110"/>
    </location>
</feature>
<dbReference type="Proteomes" id="UP000464495">
    <property type="component" value="Chromosome"/>
</dbReference>
<dbReference type="PANTHER" id="PTHR33495">
    <property type="entry name" value="ANTI-SIGMA FACTOR ANTAGONIST TM_1081-RELATED-RELATED"/>
    <property type="match status" value="1"/>
</dbReference>
<evidence type="ECO:0000313" key="3">
    <source>
        <dbReference type="Proteomes" id="UP000464495"/>
    </source>
</evidence>
<dbReference type="PANTHER" id="PTHR33495:SF2">
    <property type="entry name" value="ANTI-SIGMA FACTOR ANTAGONIST TM_1081-RELATED"/>
    <property type="match status" value="1"/>
</dbReference>
<accession>A0A6P1SXW8</accession>
<dbReference type="Pfam" id="PF01740">
    <property type="entry name" value="STAS"/>
    <property type="match status" value="1"/>
</dbReference>
<dbReference type="KEGG" id="amaq:GO499_10165"/>
<evidence type="ECO:0000313" key="2">
    <source>
        <dbReference type="EMBL" id="QHQ35524.1"/>
    </source>
</evidence>
<evidence type="ECO:0000259" key="1">
    <source>
        <dbReference type="PROSITE" id="PS50801"/>
    </source>
</evidence>